<protein>
    <recommendedName>
        <fullName evidence="3">Tesmin/TSO1-like CXC domain-containing protein</fullName>
    </recommendedName>
</protein>
<keyword evidence="2" id="KW-1185">Reference proteome</keyword>
<evidence type="ECO:0000313" key="2">
    <source>
        <dbReference type="Proteomes" id="UP000770661"/>
    </source>
</evidence>
<evidence type="ECO:0000313" key="1">
    <source>
        <dbReference type="EMBL" id="KAG0719651.1"/>
    </source>
</evidence>
<sequence>MLKKHHAPTPSDNAPKLEGIVVLDGGSLLYTIDWAKGSMFQKIAEQYTKFVKKHYLLPGCQVKVVFDSYPQEPTTKDSTHLQRTRQACIKIRVADDTLLDVTKQQFLSNSENKQSFLDYVSLKLDGIEGIECVKARDDADCLIVDTTIVASTNSPNKCVTVVGDDTDLIVMILHRTRDSTLTPEKLYFRTKKWHWDIALLVDSIEDQTYMKHSILSLHANSGCDTTSRIFGKGKAKFFNIDKDDEECWAAVDVFEQNNASKTEIADAGRTILRTVYSTAEERKDGLTLNQLKAARYTDKSLKAASVITAESLPPTSDAANLYSLRAYLQVQQWLGNELDAEQYGFHLTNGMYLPISMTQPVAPEFLLDGIVCKCKGNCDTNSCKCYKAQLSCNKNCENCEGTFCNNKETQIFNPFDEDD</sequence>
<dbReference type="EMBL" id="JACEEZ010014179">
    <property type="protein sequence ID" value="KAG0719651.1"/>
    <property type="molecule type" value="Genomic_DNA"/>
</dbReference>
<dbReference type="Proteomes" id="UP000770661">
    <property type="component" value="Unassembled WGS sequence"/>
</dbReference>
<accession>A0A8J4YAF1</accession>
<organism evidence="1 2">
    <name type="scientific">Chionoecetes opilio</name>
    <name type="common">Atlantic snow crab</name>
    <name type="synonym">Cancer opilio</name>
    <dbReference type="NCBI Taxonomy" id="41210"/>
    <lineage>
        <taxon>Eukaryota</taxon>
        <taxon>Metazoa</taxon>
        <taxon>Ecdysozoa</taxon>
        <taxon>Arthropoda</taxon>
        <taxon>Crustacea</taxon>
        <taxon>Multicrustacea</taxon>
        <taxon>Malacostraca</taxon>
        <taxon>Eumalacostraca</taxon>
        <taxon>Eucarida</taxon>
        <taxon>Decapoda</taxon>
        <taxon>Pleocyemata</taxon>
        <taxon>Brachyura</taxon>
        <taxon>Eubrachyura</taxon>
        <taxon>Majoidea</taxon>
        <taxon>Majidae</taxon>
        <taxon>Chionoecetes</taxon>
    </lineage>
</organism>
<reference evidence="1" key="1">
    <citation type="submission" date="2020-07" db="EMBL/GenBank/DDBJ databases">
        <title>The High-quality genome of the commercially important snow crab, Chionoecetes opilio.</title>
        <authorList>
            <person name="Jeong J.-H."/>
            <person name="Ryu S."/>
        </authorList>
    </citation>
    <scope>NUCLEOTIDE SEQUENCE</scope>
    <source>
        <strain evidence="1">MADBK_172401_WGS</strain>
        <tissue evidence="1">Digestive gland</tissue>
    </source>
</reference>
<comment type="caution">
    <text evidence="1">The sequence shown here is derived from an EMBL/GenBank/DDBJ whole genome shotgun (WGS) entry which is preliminary data.</text>
</comment>
<evidence type="ECO:0008006" key="3">
    <source>
        <dbReference type="Google" id="ProtNLM"/>
    </source>
</evidence>
<dbReference type="OrthoDB" id="8195485at2759"/>
<dbReference type="PANTHER" id="PTHR46704">
    <property type="entry name" value="CXC DOMAIN-CONTAINING PROTEIN-RELATED"/>
    <property type="match status" value="1"/>
</dbReference>
<gene>
    <name evidence="1" type="ORF">GWK47_050053</name>
</gene>
<name>A0A8J4YAF1_CHIOP</name>
<dbReference type="AlphaFoldDB" id="A0A8J4YAF1"/>
<dbReference type="PANTHER" id="PTHR46704:SF1">
    <property type="entry name" value="TELOMERE LENGTH REGULATION PROTEIN TEL2 HOMOLOG"/>
    <property type="match status" value="1"/>
</dbReference>
<proteinExistence type="predicted"/>